<dbReference type="Proteomes" id="UP000054560">
    <property type="component" value="Unassembled WGS sequence"/>
</dbReference>
<evidence type="ECO:0000313" key="1">
    <source>
        <dbReference type="EMBL" id="KNC78599.1"/>
    </source>
</evidence>
<dbReference type="RefSeq" id="XP_014152501.1">
    <property type="nucleotide sequence ID" value="XM_014297026.1"/>
</dbReference>
<dbReference type="AlphaFoldDB" id="A0A0L0FPG7"/>
<dbReference type="GeneID" id="25909482"/>
<organism evidence="1 2">
    <name type="scientific">Sphaeroforma arctica JP610</name>
    <dbReference type="NCBI Taxonomy" id="667725"/>
    <lineage>
        <taxon>Eukaryota</taxon>
        <taxon>Ichthyosporea</taxon>
        <taxon>Ichthyophonida</taxon>
        <taxon>Sphaeroforma</taxon>
    </lineage>
</organism>
<keyword evidence="2" id="KW-1185">Reference proteome</keyword>
<accession>A0A0L0FPG7</accession>
<name>A0A0L0FPG7_9EUKA</name>
<evidence type="ECO:0000313" key="2">
    <source>
        <dbReference type="Proteomes" id="UP000054560"/>
    </source>
</evidence>
<dbReference type="EMBL" id="KQ242460">
    <property type="protein sequence ID" value="KNC78599.1"/>
    <property type="molecule type" value="Genomic_DNA"/>
</dbReference>
<gene>
    <name evidence="1" type="ORF">SARC_08978</name>
</gene>
<reference evidence="1 2" key="1">
    <citation type="submission" date="2011-02" db="EMBL/GenBank/DDBJ databases">
        <title>The Genome Sequence of Sphaeroforma arctica JP610.</title>
        <authorList>
            <consortium name="The Broad Institute Genome Sequencing Platform"/>
            <person name="Russ C."/>
            <person name="Cuomo C."/>
            <person name="Young S.K."/>
            <person name="Zeng Q."/>
            <person name="Gargeya S."/>
            <person name="Alvarado L."/>
            <person name="Berlin A."/>
            <person name="Chapman S.B."/>
            <person name="Chen Z."/>
            <person name="Freedman E."/>
            <person name="Gellesch M."/>
            <person name="Goldberg J."/>
            <person name="Griggs A."/>
            <person name="Gujja S."/>
            <person name="Heilman E."/>
            <person name="Heiman D."/>
            <person name="Howarth C."/>
            <person name="Mehta T."/>
            <person name="Neiman D."/>
            <person name="Pearson M."/>
            <person name="Roberts A."/>
            <person name="Saif S."/>
            <person name="Shea T."/>
            <person name="Shenoy N."/>
            <person name="Sisk P."/>
            <person name="Stolte C."/>
            <person name="Sykes S."/>
            <person name="White J."/>
            <person name="Yandava C."/>
            <person name="Burger G."/>
            <person name="Gray M.W."/>
            <person name="Holland P.W.H."/>
            <person name="King N."/>
            <person name="Lang F.B.F."/>
            <person name="Roger A.J."/>
            <person name="Ruiz-Trillo I."/>
            <person name="Haas B."/>
            <person name="Nusbaum C."/>
            <person name="Birren B."/>
        </authorList>
    </citation>
    <scope>NUCLEOTIDE SEQUENCE [LARGE SCALE GENOMIC DNA]</scope>
    <source>
        <strain evidence="1 2">JP610</strain>
    </source>
</reference>
<sequence length="88" mass="10047">MVPKPVYSVVIIRAINFEQRRQTISRDRDALIVTLSKVKLKIVPITALKNGIKWSQCSEPSTESCITEYTAADMKMQVFHLTQHMIQA</sequence>
<proteinExistence type="predicted"/>
<protein>
    <submittedName>
        <fullName evidence="1">Uncharacterized protein</fullName>
    </submittedName>
</protein>